<sequence length="126" mass="14046">MSSKRRFEQTTVYTTRTEKGLVTVKCDGETYQVKNGGHTGLNLVSILPLAQRDDLKNVDLNEEVDFTGTEIFLTSDTGSVSAQLPAGHYLMNPRKREELTDAQLDALDLDNLPTVEYGAYLFQVTD</sequence>
<reference evidence="1" key="2">
    <citation type="submission" date="2021-04" db="EMBL/GenBank/DDBJ databases">
        <authorList>
            <person name="Gilroy R."/>
        </authorList>
    </citation>
    <scope>NUCLEOTIDE SEQUENCE</scope>
    <source>
        <strain evidence="1">CHK173-259</strain>
    </source>
</reference>
<dbReference type="AlphaFoldDB" id="A0A9D1U5D5"/>
<protein>
    <submittedName>
        <fullName evidence="1">Uncharacterized protein</fullName>
    </submittedName>
</protein>
<proteinExistence type="predicted"/>
<name>A0A9D1U5D5_9LACO</name>
<comment type="caution">
    <text evidence="1">The sequence shown here is derived from an EMBL/GenBank/DDBJ whole genome shotgun (WGS) entry which is preliminary data.</text>
</comment>
<accession>A0A9D1U5D5</accession>
<reference evidence="1" key="1">
    <citation type="journal article" date="2021" name="PeerJ">
        <title>Extensive microbial diversity within the chicken gut microbiome revealed by metagenomics and culture.</title>
        <authorList>
            <person name="Gilroy R."/>
            <person name="Ravi A."/>
            <person name="Getino M."/>
            <person name="Pursley I."/>
            <person name="Horton D.L."/>
            <person name="Alikhan N.F."/>
            <person name="Baker D."/>
            <person name="Gharbi K."/>
            <person name="Hall N."/>
            <person name="Watson M."/>
            <person name="Adriaenssens E.M."/>
            <person name="Foster-Nyarko E."/>
            <person name="Jarju S."/>
            <person name="Secka A."/>
            <person name="Antonio M."/>
            <person name="Oren A."/>
            <person name="Chaudhuri R.R."/>
            <person name="La Ragione R."/>
            <person name="Hildebrand F."/>
            <person name="Pallen M.J."/>
        </authorList>
    </citation>
    <scope>NUCLEOTIDE SEQUENCE</scope>
    <source>
        <strain evidence="1">CHK173-259</strain>
    </source>
</reference>
<dbReference type="Proteomes" id="UP000886822">
    <property type="component" value="Unassembled WGS sequence"/>
</dbReference>
<gene>
    <name evidence="1" type="ORF">H9875_03870</name>
</gene>
<dbReference type="EMBL" id="DXGJ01000029">
    <property type="protein sequence ID" value="HIW71745.1"/>
    <property type="molecule type" value="Genomic_DNA"/>
</dbReference>
<organism evidence="1 2">
    <name type="scientific">Candidatus Levilactobacillus faecigallinarum</name>
    <dbReference type="NCBI Taxonomy" id="2838638"/>
    <lineage>
        <taxon>Bacteria</taxon>
        <taxon>Bacillati</taxon>
        <taxon>Bacillota</taxon>
        <taxon>Bacilli</taxon>
        <taxon>Lactobacillales</taxon>
        <taxon>Lactobacillaceae</taxon>
        <taxon>Levilactobacillus</taxon>
    </lineage>
</organism>
<evidence type="ECO:0000313" key="1">
    <source>
        <dbReference type="EMBL" id="HIW71745.1"/>
    </source>
</evidence>
<evidence type="ECO:0000313" key="2">
    <source>
        <dbReference type="Proteomes" id="UP000886822"/>
    </source>
</evidence>